<dbReference type="EMBL" id="JAQGDS010000012">
    <property type="protein sequence ID" value="KAJ6256744.1"/>
    <property type="molecule type" value="Genomic_DNA"/>
</dbReference>
<protein>
    <recommendedName>
        <fullName evidence="4">Integral membrane protein</fullName>
    </recommendedName>
</protein>
<keyword evidence="1" id="KW-0472">Membrane</keyword>
<keyword evidence="1" id="KW-0812">Transmembrane</keyword>
<comment type="caution">
    <text evidence="2">The sequence shown here is derived from an EMBL/GenBank/DDBJ whole genome shotgun (WGS) entry which is preliminary data.</text>
</comment>
<dbReference type="AlphaFoldDB" id="A0AAD6IRT6"/>
<dbReference type="PANTHER" id="PTHR28019">
    <property type="entry name" value="CELL MEMBRANE PROTEIN YLR413W-RELATED"/>
    <property type="match status" value="1"/>
</dbReference>
<dbReference type="GO" id="GO:0031505">
    <property type="term" value="P:fungal-type cell wall organization"/>
    <property type="evidence" value="ECO:0007669"/>
    <property type="project" value="TreeGrafter"/>
</dbReference>
<dbReference type="InterPro" id="IPR009571">
    <property type="entry name" value="SUR7/Rim9-like_fungi"/>
</dbReference>
<proteinExistence type="predicted"/>
<dbReference type="PANTHER" id="PTHR28019:SF2">
    <property type="entry name" value="CELL MEMBRANE PROTEIN YLR413W-RELATED"/>
    <property type="match status" value="1"/>
</dbReference>
<evidence type="ECO:0008006" key="4">
    <source>
        <dbReference type="Google" id="ProtNLM"/>
    </source>
</evidence>
<dbReference type="Pfam" id="PF06687">
    <property type="entry name" value="SUR7"/>
    <property type="match status" value="1"/>
</dbReference>
<sequence length="327" mass="35138">MGRGARAVCVSVPLLATAATAALIVISTFIGQTNRSNSFLNSLYFIRLDTRFINAPQELADIPGTNLDNFALDKLGIDLSIQNTANLVGVADFYQAGLFSYCSGTYDNATASWNVQNCSSTSGSFVFNIVDIINAEAKTGRNLTFPDGVNNLFKAVSALTRAQYIMFIVGIIATAVEFVLGFFAFLSRWGSCVTTIAAIAAFWALLAGAVINIALYAAMAKAFDASFNTFGVHGEINRRVYTIMFIGVAVSLGAMLFWTLSTCCCSGRRDKIMKGDSSRGPKKSGKYERVAAPYMGHGGPAPAPPHQHVGQTYGHKEGFEPMRHTQV</sequence>
<keyword evidence="3" id="KW-1185">Reference proteome</keyword>
<accession>A0AAD6IRT6</accession>
<evidence type="ECO:0000313" key="3">
    <source>
        <dbReference type="Proteomes" id="UP001221413"/>
    </source>
</evidence>
<evidence type="ECO:0000256" key="1">
    <source>
        <dbReference type="SAM" id="Phobius"/>
    </source>
</evidence>
<name>A0AAD6IRT6_DREDA</name>
<keyword evidence="1" id="KW-1133">Transmembrane helix</keyword>
<feature type="transmembrane region" description="Helical" evidence="1">
    <location>
        <begin position="193"/>
        <end position="219"/>
    </location>
</feature>
<feature type="transmembrane region" description="Helical" evidence="1">
    <location>
        <begin position="12"/>
        <end position="31"/>
    </location>
</feature>
<evidence type="ECO:0000313" key="2">
    <source>
        <dbReference type="EMBL" id="KAJ6256744.1"/>
    </source>
</evidence>
<dbReference type="GO" id="GO:0051285">
    <property type="term" value="C:cell cortex of cell tip"/>
    <property type="evidence" value="ECO:0007669"/>
    <property type="project" value="TreeGrafter"/>
</dbReference>
<organism evidence="2 3">
    <name type="scientific">Drechslerella dactyloides</name>
    <name type="common">Nematode-trapping fungus</name>
    <name type="synonym">Arthrobotrys dactyloides</name>
    <dbReference type="NCBI Taxonomy" id="74499"/>
    <lineage>
        <taxon>Eukaryota</taxon>
        <taxon>Fungi</taxon>
        <taxon>Dikarya</taxon>
        <taxon>Ascomycota</taxon>
        <taxon>Pezizomycotina</taxon>
        <taxon>Orbiliomycetes</taxon>
        <taxon>Orbiliales</taxon>
        <taxon>Orbiliaceae</taxon>
        <taxon>Drechslerella</taxon>
    </lineage>
</organism>
<dbReference type="GO" id="GO:0005886">
    <property type="term" value="C:plasma membrane"/>
    <property type="evidence" value="ECO:0007669"/>
    <property type="project" value="InterPro"/>
</dbReference>
<reference evidence="2" key="1">
    <citation type="submission" date="2023-01" db="EMBL/GenBank/DDBJ databases">
        <title>The chitinases involved in constricting ring structure development in the nematode-trapping fungus Drechslerella dactyloides.</title>
        <authorList>
            <person name="Wang R."/>
            <person name="Zhang L."/>
            <person name="Tang P."/>
            <person name="Li S."/>
            <person name="Liang L."/>
        </authorList>
    </citation>
    <scope>NUCLEOTIDE SEQUENCE</scope>
    <source>
        <strain evidence="2">YMF1.00031</strain>
    </source>
</reference>
<gene>
    <name evidence="2" type="ORF">Dda_8611</name>
</gene>
<dbReference type="Proteomes" id="UP001221413">
    <property type="component" value="Unassembled WGS sequence"/>
</dbReference>
<dbReference type="InterPro" id="IPR052413">
    <property type="entry name" value="SUR7_domain"/>
</dbReference>
<feature type="transmembrane region" description="Helical" evidence="1">
    <location>
        <begin position="164"/>
        <end position="187"/>
    </location>
</feature>
<feature type="transmembrane region" description="Helical" evidence="1">
    <location>
        <begin position="240"/>
        <end position="260"/>
    </location>
</feature>